<evidence type="ECO:0000313" key="4">
    <source>
        <dbReference type="Proteomes" id="UP000000822"/>
    </source>
</evidence>
<feature type="transmembrane region" description="Helical" evidence="2">
    <location>
        <begin position="6"/>
        <end position="24"/>
    </location>
</feature>
<dbReference type="HOGENOM" id="CLU_116152_0_0_9"/>
<protein>
    <submittedName>
        <fullName evidence="3">Hypothetical conserved protein</fullName>
    </submittedName>
</protein>
<keyword evidence="2" id="KW-0472">Membrane</keyword>
<evidence type="ECO:0000313" key="3">
    <source>
        <dbReference type="EMBL" id="BAC13541.1"/>
    </source>
</evidence>
<organism evidence="3 4">
    <name type="scientific">Oceanobacillus iheyensis (strain DSM 14371 / CIP 107618 / JCM 11309 / KCTC 3954 / HTE831)</name>
    <dbReference type="NCBI Taxonomy" id="221109"/>
    <lineage>
        <taxon>Bacteria</taxon>
        <taxon>Bacillati</taxon>
        <taxon>Bacillota</taxon>
        <taxon>Bacilli</taxon>
        <taxon>Bacillales</taxon>
        <taxon>Bacillaceae</taxon>
        <taxon>Oceanobacillus</taxon>
    </lineage>
</organism>
<name>Q8EQV4_OCEIH</name>
<evidence type="ECO:0000256" key="1">
    <source>
        <dbReference type="SAM" id="MobiDB-lite"/>
    </source>
</evidence>
<proteinExistence type="predicted"/>
<keyword evidence="4" id="KW-1185">Reference proteome</keyword>
<dbReference type="OrthoDB" id="1708317at2"/>
<reference evidence="3 4" key="1">
    <citation type="journal article" date="2001" name="FEMS Microbiol. Lett.">
        <title>Oceanobacillus iheyensis gen. nov., sp. nov., a deep-sea extremely halotolerant and alkaliphilic species isolated from a depth of 1050 m on the Iheya Ridge.</title>
        <authorList>
            <person name="Lu J."/>
            <person name="Nogi Y."/>
            <person name="Takami H."/>
        </authorList>
    </citation>
    <scope>NUCLEOTIDE SEQUENCE [LARGE SCALE GENOMIC DNA]</scope>
    <source>
        <strain evidence="4">DSM 14371 / CIP 107618 / JCM 11309 / KCTC 3954 / HTE831</strain>
    </source>
</reference>
<reference evidence="3 4" key="2">
    <citation type="journal article" date="2002" name="Nucleic Acids Res.">
        <title>Genome sequence of Oceanobacillus iheyensis isolated from the Iheya Ridge and its unexpected adaptive capabilities to extreme environments.</title>
        <authorList>
            <person name="Takami H."/>
            <person name="Takaki Y."/>
            <person name="Uchiyama I."/>
        </authorList>
    </citation>
    <scope>NUCLEOTIDE SEQUENCE [LARGE SCALE GENOMIC DNA]</scope>
    <source>
        <strain evidence="4">DSM 14371 / CIP 107618 / JCM 11309 / KCTC 3954 / HTE831</strain>
    </source>
</reference>
<dbReference type="KEGG" id="oih:OB1585"/>
<dbReference type="EMBL" id="BA000028">
    <property type="protein sequence ID" value="BAC13541.1"/>
    <property type="molecule type" value="Genomic_DNA"/>
</dbReference>
<keyword evidence="2" id="KW-0812">Transmembrane</keyword>
<evidence type="ECO:0000256" key="2">
    <source>
        <dbReference type="SAM" id="Phobius"/>
    </source>
</evidence>
<dbReference type="InterPro" id="IPR046118">
    <property type="entry name" value="DUF6115"/>
</dbReference>
<dbReference type="eggNOG" id="ENOG5032ZAF">
    <property type="taxonomic scope" value="Bacteria"/>
</dbReference>
<dbReference type="Proteomes" id="UP000000822">
    <property type="component" value="Chromosome"/>
</dbReference>
<dbReference type="AlphaFoldDB" id="Q8EQV4"/>
<gene>
    <name evidence="3" type="ordered locus">OB1585</name>
</gene>
<dbReference type="Pfam" id="PF19610">
    <property type="entry name" value="DUF6115"/>
    <property type="match status" value="1"/>
</dbReference>
<dbReference type="STRING" id="221109.gene:10733825"/>
<accession>Q8EQV4</accession>
<keyword evidence="2" id="KW-1133">Transmembrane helix</keyword>
<feature type="region of interest" description="Disordered" evidence="1">
    <location>
        <begin position="77"/>
        <end position="98"/>
    </location>
</feature>
<dbReference type="RefSeq" id="WP_011065985.1">
    <property type="nucleotide sequence ID" value="NC_004193.1"/>
</dbReference>
<sequence length="153" mass="17898">MSSLLWIVSFLLHMIALLAIYKLLQQVQHLKQQSISESNMDSKLKQYIEEIKQENRSLEAYMYKGRTNQKQQDDYIHEESEETKIVDPQTVQQDDQSKEDYWSEDAEDTVEASLDARVLQLYNQGKSIDEIASELKCGKTEAEIIIKLHQKNM</sequence>